<organism evidence="2">
    <name type="scientific">Lygus hesperus</name>
    <name type="common">Western plant bug</name>
    <dbReference type="NCBI Taxonomy" id="30085"/>
    <lineage>
        <taxon>Eukaryota</taxon>
        <taxon>Metazoa</taxon>
        <taxon>Ecdysozoa</taxon>
        <taxon>Arthropoda</taxon>
        <taxon>Hexapoda</taxon>
        <taxon>Insecta</taxon>
        <taxon>Pterygota</taxon>
        <taxon>Neoptera</taxon>
        <taxon>Paraneoptera</taxon>
        <taxon>Hemiptera</taxon>
        <taxon>Heteroptera</taxon>
        <taxon>Panheteroptera</taxon>
        <taxon>Cimicomorpha</taxon>
        <taxon>Miridae</taxon>
        <taxon>Mirini</taxon>
        <taxon>Lygus</taxon>
    </lineage>
</organism>
<sequence length="130" mass="14949">VGAHLSRYKAHQLGSNYNQVPVMVKPRDVDNEFVDPRKLLAYRITSPQSKFKMAVNLFALVCIAIGCLIATTLDRNFIVKLENFKGVMLETMVSMLAVNESILSRKRVNRIYDYLNKRKTTTRYGFTEED</sequence>
<dbReference type="AlphaFoldDB" id="A0A0K8T4D7"/>
<evidence type="ECO:0000256" key="1">
    <source>
        <dbReference type="SAM" id="Phobius"/>
    </source>
</evidence>
<feature type="non-terminal residue" evidence="2">
    <location>
        <position position="130"/>
    </location>
</feature>
<keyword evidence="1" id="KW-0472">Membrane</keyword>
<keyword evidence="1" id="KW-1133">Transmembrane helix</keyword>
<proteinExistence type="predicted"/>
<protein>
    <submittedName>
        <fullName evidence="2">Uncharacterized protein</fullName>
    </submittedName>
</protein>
<name>A0A0K8T4D7_LYGHE</name>
<accession>A0A0K8T4D7</accession>
<feature type="non-terminal residue" evidence="2">
    <location>
        <position position="1"/>
    </location>
</feature>
<reference evidence="2" key="1">
    <citation type="submission" date="2014-09" db="EMBL/GenBank/DDBJ databases">
        <authorList>
            <person name="Magalhaes I.L.F."/>
            <person name="Oliveira U."/>
            <person name="Santos F.R."/>
            <person name="Vidigal T.H.D.A."/>
            <person name="Brescovit A.D."/>
            <person name="Santos A.J."/>
        </authorList>
    </citation>
    <scope>NUCLEOTIDE SEQUENCE</scope>
</reference>
<keyword evidence="1" id="KW-0812">Transmembrane</keyword>
<evidence type="ECO:0000313" key="2">
    <source>
        <dbReference type="EMBL" id="JAG60403.1"/>
    </source>
</evidence>
<feature type="transmembrane region" description="Helical" evidence="1">
    <location>
        <begin position="53"/>
        <end position="72"/>
    </location>
</feature>
<dbReference type="EMBL" id="GBRD01005418">
    <property type="protein sequence ID" value="JAG60403.1"/>
    <property type="molecule type" value="Transcribed_RNA"/>
</dbReference>